<dbReference type="PANTHER" id="PTHR39165:SF1">
    <property type="entry name" value="DUF456 DOMAIN-CONTAINING PROTEIN"/>
    <property type="match status" value="1"/>
</dbReference>
<feature type="transmembrane region" description="Helical" evidence="1">
    <location>
        <begin position="87"/>
        <end position="115"/>
    </location>
</feature>
<keyword evidence="1" id="KW-0812">Transmembrane</keyword>
<gene>
    <name evidence="2" type="ORF">LIN78_04110</name>
</gene>
<name>A0ABS8D3F9_9NEIS</name>
<keyword evidence="3" id="KW-1185">Reference proteome</keyword>
<dbReference type="RefSeq" id="WP_227178776.1">
    <property type="nucleotide sequence ID" value="NZ_JAJBZT010000002.1"/>
</dbReference>
<keyword evidence="1" id="KW-1133">Transmembrane helix</keyword>
<evidence type="ECO:0000313" key="2">
    <source>
        <dbReference type="EMBL" id="MCB6182738.1"/>
    </source>
</evidence>
<sequence length="162" mass="17071">MDDNPVLFTALASLLILIGFAGTVLPALPGPPLVFGGLWILAWQDHYTRVPTWVVMLLGALTVLALVIDLLASLFGAKKVGASKFALIGSALGTLIGLSAGLVGVLIGPFIGAFLGEYLYRRDAGQAGKVGIASWLGFIIGTALKLAILFMMLGIFAVSWWW</sequence>
<feature type="transmembrane region" description="Helical" evidence="1">
    <location>
        <begin position="135"/>
        <end position="161"/>
    </location>
</feature>
<accession>A0ABS8D3F9</accession>
<organism evidence="2 3">
    <name type="scientific">Leeia speluncae</name>
    <dbReference type="NCBI Taxonomy" id="2884804"/>
    <lineage>
        <taxon>Bacteria</taxon>
        <taxon>Pseudomonadati</taxon>
        <taxon>Pseudomonadota</taxon>
        <taxon>Betaproteobacteria</taxon>
        <taxon>Neisseriales</taxon>
        <taxon>Leeiaceae</taxon>
        <taxon>Leeia</taxon>
    </lineage>
</organism>
<dbReference type="Proteomes" id="UP001165395">
    <property type="component" value="Unassembled WGS sequence"/>
</dbReference>
<dbReference type="PANTHER" id="PTHR39165">
    <property type="entry name" value="IG HYPOTHETICAL 17883"/>
    <property type="match status" value="1"/>
</dbReference>
<comment type="caution">
    <text evidence="2">The sequence shown here is derived from an EMBL/GenBank/DDBJ whole genome shotgun (WGS) entry which is preliminary data.</text>
</comment>
<reference evidence="2" key="1">
    <citation type="submission" date="2021-10" db="EMBL/GenBank/DDBJ databases">
        <title>The complete genome sequence of Leeia sp. TBRC 13508.</title>
        <authorList>
            <person name="Charoenyingcharoen P."/>
            <person name="Yukphan P."/>
        </authorList>
    </citation>
    <scope>NUCLEOTIDE SEQUENCE</scope>
    <source>
        <strain evidence="2">TBRC 13508</strain>
    </source>
</reference>
<feature type="transmembrane region" description="Helical" evidence="1">
    <location>
        <begin position="50"/>
        <end position="75"/>
    </location>
</feature>
<dbReference type="InterPro" id="IPR007403">
    <property type="entry name" value="DUF456"/>
</dbReference>
<keyword evidence="1" id="KW-0472">Membrane</keyword>
<proteinExistence type="predicted"/>
<dbReference type="Pfam" id="PF04306">
    <property type="entry name" value="DUF456"/>
    <property type="match status" value="1"/>
</dbReference>
<protein>
    <submittedName>
        <fullName evidence="2">DUF456 domain-containing protein</fullName>
    </submittedName>
</protein>
<evidence type="ECO:0000313" key="3">
    <source>
        <dbReference type="Proteomes" id="UP001165395"/>
    </source>
</evidence>
<dbReference type="EMBL" id="JAJBZT010000002">
    <property type="protein sequence ID" value="MCB6182738.1"/>
    <property type="molecule type" value="Genomic_DNA"/>
</dbReference>
<evidence type="ECO:0000256" key="1">
    <source>
        <dbReference type="SAM" id="Phobius"/>
    </source>
</evidence>